<evidence type="ECO:0000313" key="2">
    <source>
        <dbReference type="Proteomes" id="UP000002730"/>
    </source>
</evidence>
<reference evidence="1 2" key="1">
    <citation type="submission" date="2010-08" db="EMBL/GenBank/DDBJ databases">
        <title>Complete sequence of Clostridium cellulovorans 743B.</title>
        <authorList>
            <consortium name="US DOE Joint Genome Institute"/>
            <person name="Lucas S."/>
            <person name="Copeland A."/>
            <person name="Lapidus A."/>
            <person name="Cheng J.-F."/>
            <person name="Bruce D."/>
            <person name="Goodwin L."/>
            <person name="Pitluck S."/>
            <person name="Chertkov O."/>
            <person name="Detter J.C."/>
            <person name="Han C."/>
            <person name="Tapia R."/>
            <person name="Land M."/>
            <person name="Hauser L."/>
            <person name="Chang Y.-J."/>
            <person name="Jeffries C."/>
            <person name="Kyrpides N."/>
            <person name="Ivanova N."/>
            <person name="Mikhailova N."/>
            <person name="Hemme C.L."/>
            <person name="Woyke T."/>
        </authorList>
    </citation>
    <scope>NUCLEOTIDE SEQUENCE [LARGE SCALE GENOMIC DNA]</scope>
    <source>
        <strain evidence="2">ATCC 35296 / DSM 3052 / OCM 3 / 743B</strain>
    </source>
</reference>
<organism evidence="1 2">
    <name type="scientific">Clostridium cellulovorans (strain ATCC 35296 / DSM 3052 / OCM 3 / 743B)</name>
    <dbReference type="NCBI Taxonomy" id="573061"/>
    <lineage>
        <taxon>Bacteria</taxon>
        <taxon>Bacillati</taxon>
        <taxon>Bacillota</taxon>
        <taxon>Clostridia</taxon>
        <taxon>Eubacteriales</taxon>
        <taxon>Clostridiaceae</taxon>
        <taxon>Clostridium</taxon>
    </lineage>
</organism>
<dbReference type="eggNOG" id="COG3545">
    <property type="taxonomic scope" value="Bacteria"/>
</dbReference>
<evidence type="ECO:0008006" key="3">
    <source>
        <dbReference type="Google" id="ProtNLM"/>
    </source>
</evidence>
<dbReference type="AlphaFoldDB" id="D9SR21"/>
<accession>D9SR21</accession>
<keyword evidence="2" id="KW-1185">Reference proteome</keyword>
<dbReference type="Proteomes" id="UP000002730">
    <property type="component" value="Chromosome"/>
</dbReference>
<dbReference type="InterPro" id="IPR029058">
    <property type="entry name" value="AB_hydrolase_fold"/>
</dbReference>
<gene>
    <name evidence="1" type="ordered locus">Clocel_0534</name>
</gene>
<protein>
    <recommendedName>
        <fullName evidence="3">Alpha/beta hydrolase</fullName>
    </recommendedName>
</protein>
<dbReference type="Pfam" id="PF06821">
    <property type="entry name" value="Ser_hydrolase"/>
    <property type="match status" value="1"/>
</dbReference>
<dbReference type="GO" id="GO:0016787">
    <property type="term" value="F:hydrolase activity"/>
    <property type="evidence" value="ECO:0007669"/>
    <property type="project" value="InterPro"/>
</dbReference>
<dbReference type="SUPFAM" id="SSF53474">
    <property type="entry name" value="alpha/beta-Hydrolases"/>
    <property type="match status" value="1"/>
</dbReference>
<name>D9SR21_CLOC7</name>
<dbReference type="OrthoDB" id="9804993at2"/>
<dbReference type="EMBL" id="CP002160">
    <property type="protein sequence ID" value="ADL50309.1"/>
    <property type="molecule type" value="Genomic_DNA"/>
</dbReference>
<evidence type="ECO:0000313" key="1">
    <source>
        <dbReference type="EMBL" id="ADL50309.1"/>
    </source>
</evidence>
<dbReference type="RefSeq" id="WP_010074917.1">
    <property type="nucleotide sequence ID" value="NC_014393.1"/>
</dbReference>
<dbReference type="HOGENOM" id="CLU_088863_0_1_9"/>
<dbReference type="KEGG" id="ccb:Clocel_0534"/>
<dbReference type="Gene3D" id="3.40.50.1820">
    <property type="entry name" value="alpha/beta hydrolase"/>
    <property type="match status" value="1"/>
</dbReference>
<dbReference type="InterPro" id="IPR010662">
    <property type="entry name" value="RBBP9/YdeN"/>
</dbReference>
<proteinExistence type="predicted"/>
<sequence length="178" mass="20523">MKVKILPGLNNSGADHWQSIWEKKYGFERVQQDDWKQPKYNEWEKNLIDNLQRENDKNIILIAHSLGCLLTAKAITKIEDYVKAIFLVAPPDTSRDIFPKEINSFNNLPNKTLGVPGILVYSEDDQYASAEYSLKQAKNWGLQAVSVGKRGHINSDSNIENWDQGYEIFQKLLINEER</sequence>